<evidence type="ECO:0000256" key="3">
    <source>
        <dbReference type="ARBA" id="ARBA00023082"/>
    </source>
</evidence>
<dbReference type="SUPFAM" id="SSF88659">
    <property type="entry name" value="Sigma3 and sigma4 domains of RNA polymerase sigma factors"/>
    <property type="match status" value="1"/>
</dbReference>
<evidence type="ECO:0000259" key="7">
    <source>
        <dbReference type="Pfam" id="PF08281"/>
    </source>
</evidence>
<dbReference type="Pfam" id="PF04542">
    <property type="entry name" value="Sigma70_r2"/>
    <property type="match status" value="1"/>
</dbReference>
<dbReference type="PANTHER" id="PTHR43133">
    <property type="entry name" value="RNA POLYMERASE ECF-TYPE SIGMA FACTO"/>
    <property type="match status" value="1"/>
</dbReference>
<evidence type="ECO:0000256" key="2">
    <source>
        <dbReference type="ARBA" id="ARBA00023015"/>
    </source>
</evidence>
<accession>D3QB11</accession>
<dbReference type="HOGENOM" id="CLU_047691_15_4_11"/>
<gene>
    <name evidence="8" type="ordered locus">Snas_1118</name>
</gene>
<dbReference type="AlphaFoldDB" id="D3QB11"/>
<dbReference type="InterPro" id="IPR036388">
    <property type="entry name" value="WH-like_DNA-bd_sf"/>
</dbReference>
<evidence type="ECO:0000313" key="8">
    <source>
        <dbReference type="EMBL" id="ADD40828.1"/>
    </source>
</evidence>
<keyword evidence="9" id="KW-1185">Reference proteome</keyword>
<dbReference type="KEGG" id="sna:Snas_1118"/>
<keyword evidence="2" id="KW-0805">Transcription regulation</keyword>
<dbReference type="InterPro" id="IPR014284">
    <property type="entry name" value="RNA_pol_sigma-70_dom"/>
</dbReference>
<dbReference type="InterPro" id="IPR007627">
    <property type="entry name" value="RNA_pol_sigma70_r2"/>
</dbReference>
<feature type="domain" description="RNA polymerase sigma factor 70 region 4 type 2" evidence="7">
    <location>
        <begin position="104"/>
        <end position="156"/>
    </location>
</feature>
<dbReference type="Proteomes" id="UP000000844">
    <property type="component" value="Chromosome"/>
</dbReference>
<organism evidence="8 9">
    <name type="scientific">Stackebrandtia nassauensis (strain DSM 44728 / CIP 108903 / NRRL B-16338 / NBRC 102104 / LLR-40K-21)</name>
    <dbReference type="NCBI Taxonomy" id="446470"/>
    <lineage>
        <taxon>Bacteria</taxon>
        <taxon>Bacillati</taxon>
        <taxon>Actinomycetota</taxon>
        <taxon>Actinomycetes</taxon>
        <taxon>Glycomycetales</taxon>
        <taxon>Glycomycetaceae</taxon>
        <taxon>Stackebrandtia</taxon>
    </lineage>
</organism>
<reference evidence="8 9" key="1">
    <citation type="journal article" date="2009" name="Stand. Genomic Sci.">
        <title>Complete genome sequence of Stackebrandtia nassauensis type strain (LLR-40K-21).</title>
        <authorList>
            <person name="Munk C."/>
            <person name="Lapidus A."/>
            <person name="Copeland A."/>
            <person name="Jando M."/>
            <person name="Mayilraj S."/>
            <person name="Glavina Del Rio T."/>
            <person name="Nolan M."/>
            <person name="Chen F."/>
            <person name="Lucas S."/>
            <person name="Tice H."/>
            <person name="Cheng J.F."/>
            <person name="Han C."/>
            <person name="Detter J.C."/>
            <person name="Bruce D."/>
            <person name="Goodwin L."/>
            <person name="Chain P."/>
            <person name="Pitluck S."/>
            <person name="Goker M."/>
            <person name="Ovchinikova G."/>
            <person name="Pati A."/>
            <person name="Ivanova N."/>
            <person name="Mavromatis K."/>
            <person name="Chen A."/>
            <person name="Palaniappan K."/>
            <person name="Land M."/>
            <person name="Hauser L."/>
            <person name="Chang Y.J."/>
            <person name="Jeffries C.D."/>
            <person name="Bristow J."/>
            <person name="Eisen J.A."/>
            <person name="Markowitz V."/>
            <person name="Hugenholtz P."/>
            <person name="Kyrpides N.C."/>
            <person name="Klenk H.P."/>
        </authorList>
    </citation>
    <scope>NUCLEOTIDE SEQUENCE [LARGE SCALE GENOMIC DNA]</scope>
    <source>
        <strain evidence="9">DSM 44728 / CIP 108903 / NRRL B-16338 / NBRC 102104 / LLR-40K-21</strain>
    </source>
</reference>
<dbReference type="Gene3D" id="1.10.10.10">
    <property type="entry name" value="Winged helix-like DNA-binding domain superfamily/Winged helix DNA-binding domain"/>
    <property type="match status" value="1"/>
</dbReference>
<dbReference type="Gene3D" id="1.10.1740.10">
    <property type="match status" value="1"/>
</dbReference>
<feature type="domain" description="RNA polymerase sigma-70 region 2" evidence="6">
    <location>
        <begin position="14"/>
        <end position="78"/>
    </location>
</feature>
<dbReference type="EMBL" id="CP001778">
    <property type="protein sequence ID" value="ADD40828.1"/>
    <property type="molecule type" value="Genomic_DNA"/>
</dbReference>
<keyword evidence="4" id="KW-0238">DNA-binding</keyword>
<dbReference type="STRING" id="446470.Snas_1118"/>
<evidence type="ECO:0000313" key="9">
    <source>
        <dbReference type="Proteomes" id="UP000000844"/>
    </source>
</evidence>
<dbReference type="NCBIfam" id="TIGR02983">
    <property type="entry name" value="SigE-fam_strep"/>
    <property type="match status" value="1"/>
</dbReference>
<dbReference type="eggNOG" id="COG1595">
    <property type="taxonomic scope" value="Bacteria"/>
</dbReference>
<dbReference type="InterPro" id="IPR013325">
    <property type="entry name" value="RNA_pol_sigma_r2"/>
</dbReference>
<dbReference type="InterPro" id="IPR013249">
    <property type="entry name" value="RNA_pol_sigma70_r4_t2"/>
</dbReference>
<comment type="similarity">
    <text evidence="1">Belongs to the sigma-70 factor family. ECF subfamily.</text>
</comment>
<evidence type="ECO:0000259" key="6">
    <source>
        <dbReference type="Pfam" id="PF04542"/>
    </source>
</evidence>
<dbReference type="RefSeq" id="WP_013016399.1">
    <property type="nucleotide sequence ID" value="NC_013947.1"/>
</dbReference>
<keyword evidence="3" id="KW-0731">Sigma factor</keyword>
<evidence type="ECO:0000256" key="5">
    <source>
        <dbReference type="ARBA" id="ARBA00023163"/>
    </source>
</evidence>
<proteinExistence type="inferred from homology"/>
<dbReference type="GO" id="GO:0006352">
    <property type="term" value="P:DNA-templated transcription initiation"/>
    <property type="evidence" value="ECO:0007669"/>
    <property type="project" value="InterPro"/>
</dbReference>
<dbReference type="InterPro" id="IPR014325">
    <property type="entry name" value="RNA_pol_sigma-E_actinobac"/>
</dbReference>
<name>D3QB11_STANL</name>
<evidence type="ECO:0000256" key="4">
    <source>
        <dbReference type="ARBA" id="ARBA00023125"/>
    </source>
</evidence>
<dbReference type="SUPFAM" id="SSF88946">
    <property type="entry name" value="Sigma2 domain of RNA polymerase sigma factors"/>
    <property type="match status" value="1"/>
</dbReference>
<dbReference type="CDD" id="cd06171">
    <property type="entry name" value="Sigma70_r4"/>
    <property type="match status" value="1"/>
</dbReference>
<dbReference type="PANTHER" id="PTHR43133:SF50">
    <property type="entry name" value="ECF RNA POLYMERASE SIGMA FACTOR SIGM"/>
    <property type="match status" value="1"/>
</dbReference>
<dbReference type="InterPro" id="IPR039425">
    <property type="entry name" value="RNA_pol_sigma-70-like"/>
</dbReference>
<evidence type="ECO:0000256" key="1">
    <source>
        <dbReference type="ARBA" id="ARBA00010641"/>
    </source>
</evidence>
<protein>
    <submittedName>
        <fullName evidence="8">RNA polymerase, sigma-24 subunit, ECF subfamily</fullName>
    </submittedName>
</protein>
<dbReference type="GO" id="GO:0003677">
    <property type="term" value="F:DNA binding"/>
    <property type="evidence" value="ECO:0007669"/>
    <property type="project" value="UniProtKB-KW"/>
</dbReference>
<dbReference type="NCBIfam" id="TIGR02937">
    <property type="entry name" value="sigma70-ECF"/>
    <property type="match status" value="1"/>
</dbReference>
<dbReference type="OrthoDB" id="3678480at2"/>
<dbReference type="InterPro" id="IPR013324">
    <property type="entry name" value="RNA_pol_sigma_r3/r4-like"/>
</dbReference>
<sequence>MDHDRADSEFRDFVASRLDRLRRLAFLMCGDMHRAEDAVQLALAKLYAVWFRVEPDSLDAYVRRIVINTVKTQYSRLWTKREHCTSATPERAAGDSNARTADRVAILEALARLPRRQRAVVVLRFWEDRSVAETAEIMRCSQGAVKSHTSRGLGKLRDLLSDTYSLEGMVVPCRT</sequence>
<keyword evidence="5" id="KW-0804">Transcription</keyword>
<dbReference type="Pfam" id="PF08281">
    <property type="entry name" value="Sigma70_r4_2"/>
    <property type="match status" value="1"/>
</dbReference>
<dbReference type="GO" id="GO:0016987">
    <property type="term" value="F:sigma factor activity"/>
    <property type="evidence" value="ECO:0007669"/>
    <property type="project" value="UniProtKB-KW"/>
</dbReference>